<dbReference type="EMBL" id="BMTL01000016">
    <property type="protein sequence ID" value="GGR97313.1"/>
    <property type="molecule type" value="Genomic_DNA"/>
</dbReference>
<dbReference type="AlphaFoldDB" id="A0A918FYL3"/>
<accession>A0A918FYL3</accession>
<name>A0A918FYL3_9ACTN</name>
<keyword evidence="2" id="KW-0812">Transmembrane</keyword>
<feature type="chain" id="PRO_5037249909" description="LPXTG cell wall anchor domain-containing protein" evidence="3">
    <location>
        <begin position="30"/>
        <end position="349"/>
    </location>
</feature>
<dbReference type="PROSITE" id="PS51318">
    <property type="entry name" value="TAT"/>
    <property type="match status" value="1"/>
</dbReference>
<proteinExistence type="predicted"/>
<dbReference type="NCBIfam" id="TIGR01167">
    <property type="entry name" value="LPXTG_anchor"/>
    <property type="match status" value="1"/>
</dbReference>
<evidence type="ECO:0008006" key="6">
    <source>
        <dbReference type="Google" id="ProtNLM"/>
    </source>
</evidence>
<feature type="compositionally biased region" description="Low complexity" evidence="1">
    <location>
        <begin position="29"/>
        <end position="111"/>
    </location>
</feature>
<evidence type="ECO:0000313" key="5">
    <source>
        <dbReference type="Proteomes" id="UP000606194"/>
    </source>
</evidence>
<protein>
    <recommendedName>
        <fullName evidence="6">LPXTG cell wall anchor domain-containing protein</fullName>
    </recommendedName>
</protein>
<organism evidence="4 5">
    <name type="scientific">Streptomyces humidus</name>
    <dbReference type="NCBI Taxonomy" id="52259"/>
    <lineage>
        <taxon>Bacteria</taxon>
        <taxon>Bacillati</taxon>
        <taxon>Actinomycetota</taxon>
        <taxon>Actinomycetes</taxon>
        <taxon>Kitasatosporales</taxon>
        <taxon>Streptomycetaceae</taxon>
        <taxon>Streptomyces</taxon>
    </lineage>
</organism>
<feature type="region of interest" description="Disordered" evidence="1">
    <location>
        <begin position="280"/>
        <end position="305"/>
    </location>
</feature>
<evidence type="ECO:0000313" key="4">
    <source>
        <dbReference type="EMBL" id="GGR97313.1"/>
    </source>
</evidence>
<reference evidence="4" key="2">
    <citation type="submission" date="2020-09" db="EMBL/GenBank/DDBJ databases">
        <authorList>
            <person name="Sun Q."/>
            <person name="Ohkuma M."/>
        </authorList>
    </citation>
    <scope>NUCLEOTIDE SEQUENCE</scope>
    <source>
        <strain evidence="4">JCM 4386</strain>
    </source>
</reference>
<feature type="signal peptide" evidence="3">
    <location>
        <begin position="1"/>
        <end position="29"/>
    </location>
</feature>
<dbReference type="Proteomes" id="UP000606194">
    <property type="component" value="Unassembled WGS sequence"/>
</dbReference>
<evidence type="ECO:0000256" key="1">
    <source>
        <dbReference type="SAM" id="MobiDB-lite"/>
    </source>
</evidence>
<evidence type="ECO:0000256" key="2">
    <source>
        <dbReference type="SAM" id="Phobius"/>
    </source>
</evidence>
<reference evidence="4" key="1">
    <citation type="journal article" date="2014" name="Int. J. Syst. Evol. Microbiol.">
        <title>Complete genome sequence of Corynebacterium casei LMG S-19264T (=DSM 44701T), isolated from a smear-ripened cheese.</title>
        <authorList>
            <consortium name="US DOE Joint Genome Institute (JGI-PGF)"/>
            <person name="Walter F."/>
            <person name="Albersmeier A."/>
            <person name="Kalinowski J."/>
            <person name="Ruckert C."/>
        </authorList>
    </citation>
    <scope>NUCLEOTIDE SEQUENCE</scope>
    <source>
        <strain evidence="4">JCM 4386</strain>
    </source>
</reference>
<gene>
    <name evidence="4" type="ORF">GCM10010269_40160</name>
</gene>
<keyword evidence="2" id="KW-0472">Membrane</keyword>
<keyword evidence="3" id="KW-0732">Signal</keyword>
<comment type="caution">
    <text evidence="4">The sequence shown here is derived from an EMBL/GenBank/DDBJ whole genome shotgun (WGS) entry which is preliminary data.</text>
</comment>
<keyword evidence="2" id="KW-1133">Transmembrane helix</keyword>
<dbReference type="InterPro" id="IPR006311">
    <property type="entry name" value="TAT_signal"/>
</dbReference>
<feature type="region of interest" description="Disordered" evidence="1">
    <location>
        <begin position="29"/>
        <end position="120"/>
    </location>
</feature>
<evidence type="ECO:0000256" key="3">
    <source>
        <dbReference type="SAM" id="SignalP"/>
    </source>
</evidence>
<feature type="compositionally biased region" description="Basic and acidic residues" evidence="1">
    <location>
        <begin position="282"/>
        <end position="295"/>
    </location>
</feature>
<sequence>MKLRRTVVAMAATAVIAPLTLLSAPAAFAESDETASATASATESTTSSPSTSEEGQSASGTPTGAGSASSSSGSSDTDALQASGSPTGSPSGSASSSASGTSTASPSASGSEDPFDPYQDCKSFDLDEKLTAEIKGLPSKIVAGSGWHDFEFVVDNDSDQDLKNVYIDAFMEYGDETDTLLSEGLAVIQVKEDGKWTSGYQDSYEGENGKQVVTGSFVGLLDTLEKNSSTSLDLRVKVKASAPAGSSFALSEAIYAGQGSACYGNGDAYDVQIVAAGGKADGAGDAKPNGDKPTDGVKAQGGAKPISGSLASTGSDSALPMIGLVGGVAVVAGAGAVFAARRRKAGAHA</sequence>
<keyword evidence="5" id="KW-1185">Reference proteome</keyword>
<dbReference type="RefSeq" id="WP_190150674.1">
    <property type="nucleotide sequence ID" value="NZ_BMTL01000016.1"/>
</dbReference>
<feature type="transmembrane region" description="Helical" evidence="2">
    <location>
        <begin position="318"/>
        <end position="340"/>
    </location>
</feature>